<gene>
    <name evidence="1" type="ORF">GOODEAATRI_008883</name>
</gene>
<organism evidence="1 2">
    <name type="scientific">Goodea atripinnis</name>
    <dbReference type="NCBI Taxonomy" id="208336"/>
    <lineage>
        <taxon>Eukaryota</taxon>
        <taxon>Metazoa</taxon>
        <taxon>Chordata</taxon>
        <taxon>Craniata</taxon>
        <taxon>Vertebrata</taxon>
        <taxon>Euteleostomi</taxon>
        <taxon>Actinopterygii</taxon>
        <taxon>Neopterygii</taxon>
        <taxon>Teleostei</taxon>
        <taxon>Neoteleostei</taxon>
        <taxon>Acanthomorphata</taxon>
        <taxon>Ovalentaria</taxon>
        <taxon>Atherinomorphae</taxon>
        <taxon>Cyprinodontiformes</taxon>
        <taxon>Goodeidae</taxon>
        <taxon>Goodea</taxon>
    </lineage>
</organism>
<sequence length="87" mass="9651">PVLALGKDLYFSYNKRRYKLDFKGIAVRCETNRTPRACGRGNQLFLDLVICSGRIAKQLGNGLGIFAILVLADPADACFVEESKDQK</sequence>
<evidence type="ECO:0000313" key="2">
    <source>
        <dbReference type="Proteomes" id="UP001476798"/>
    </source>
</evidence>
<dbReference type="Proteomes" id="UP001476798">
    <property type="component" value="Unassembled WGS sequence"/>
</dbReference>
<proteinExistence type="predicted"/>
<reference evidence="1 2" key="1">
    <citation type="submission" date="2021-06" db="EMBL/GenBank/DDBJ databases">
        <authorList>
            <person name="Palmer J.M."/>
        </authorList>
    </citation>
    <scope>NUCLEOTIDE SEQUENCE [LARGE SCALE GENOMIC DNA]</scope>
    <source>
        <strain evidence="1 2">GA_2019</strain>
        <tissue evidence="1">Muscle</tissue>
    </source>
</reference>
<accession>A0ABV0NIQ3</accession>
<name>A0ABV0NIQ3_9TELE</name>
<evidence type="ECO:0000313" key="1">
    <source>
        <dbReference type="EMBL" id="MEQ2171261.1"/>
    </source>
</evidence>
<dbReference type="EMBL" id="JAHRIO010040463">
    <property type="protein sequence ID" value="MEQ2171261.1"/>
    <property type="molecule type" value="Genomic_DNA"/>
</dbReference>
<feature type="non-terminal residue" evidence="1">
    <location>
        <position position="1"/>
    </location>
</feature>
<keyword evidence="2" id="KW-1185">Reference proteome</keyword>
<protein>
    <submittedName>
        <fullName evidence="1">Uncharacterized protein</fullName>
    </submittedName>
</protein>
<comment type="caution">
    <text evidence="1">The sequence shown here is derived from an EMBL/GenBank/DDBJ whole genome shotgun (WGS) entry which is preliminary data.</text>
</comment>